<dbReference type="Proteomes" id="UP000266340">
    <property type="component" value="Unassembled WGS sequence"/>
</dbReference>
<keyword evidence="2" id="KW-1185">Reference proteome</keyword>
<sequence length="121" mass="14110">MGTGKGMELTGCYFENVIFDNCSLEGAMFSESYFYNCSFRNVNLSGARFSGYFENILDFTDVQLHGSHISIYTDQDSYERLRQDRNFGNKIKFVRAKEKSDLEISRESYKKNALRRSNMEE</sequence>
<organism evidence="1 2">
    <name type="scientific">Cohnella faecalis</name>
    <dbReference type="NCBI Taxonomy" id="2315694"/>
    <lineage>
        <taxon>Bacteria</taxon>
        <taxon>Bacillati</taxon>
        <taxon>Bacillota</taxon>
        <taxon>Bacilli</taxon>
        <taxon>Bacillales</taxon>
        <taxon>Paenibacillaceae</taxon>
        <taxon>Cohnella</taxon>
    </lineage>
</organism>
<dbReference type="AlphaFoldDB" id="A0A398CV31"/>
<reference evidence="1 2" key="1">
    <citation type="submission" date="2018-09" db="EMBL/GenBank/DDBJ databases">
        <title>Cohnella cavernae sp. nov., isolated from a karst cave.</title>
        <authorList>
            <person name="Zhu H."/>
        </authorList>
    </citation>
    <scope>NUCLEOTIDE SEQUENCE [LARGE SCALE GENOMIC DNA]</scope>
    <source>
        <strain evidence="1 2">K2E09-144</strain>
    </source>
</reference>
<comment type="caution">
    <text evidence="1">The sequence shown here is derived from an EMBL/GenBank/DDBJ whole genome shotgun (WGS) entry which is preliminary data.</text>
</comment>
<dbReference type="SUPFAM" id="SSF141571">
    <property type="entry name" value="Pentapeptide repeat-like"/>
    <property type="match status" value="1"/>
</dbReference>
<dbReference type="Gene3D" id="2.160.20.80">
    <property type="entry name" value="E3 ubiquitin-protein ligase SopA"/>
    <property type="match status" value="1"/>
</dbReference>
<evidence type="ECO:0000313" key="2">
    <source>
        <dbReference type="Proteomes" id="UP000266340"/>
    </source>
</evidence>
<proteinExistence type="predicted"/>
<dbReference type="EMBL" id="QXJM01000016">
    <property type="protein sequence ID" value="RIE05139.1"/>
    <property type="molecule type" value="Genomic_DNA"/>
</dbReference>
<evidence type="ECO:0000313" key="1">
    <source>
        <dbReference type="EMBL" id="RIE05139.1"/>
    </source>
</evidence>
<gene>
    <name evidence="1" type="ORF">D3H35_02985</name>
</gene>
<protein>
    <recommendedName>
        <fullName evidence="3">Pentapeptide repeat-containing protein</fullName>
    </recommendedName>
</protein>
<evidence type="ECO:0008006" key="3">
    <source>
        <dbReference type="Google" id="ProtNLM"/>
    </source>
</evidence>
<name>A0A398CV31_9BACL</name>
<dbReference type="InterPro" id="IPR001646">
    <property type="entry name" value="5peptide_repeat"/>
</dbReference>
<accession>A0A398CV31</accession>
<dbReference type="Pfam" id="PF00805">
    <property type="entry name" value="Pentapeptide"/>
    <property type="match status" value="1"/>
</dbReference>